<evidence type="ECO:0000256" key="12">
    <source>
        <dbReference type="ARBA" id="ARBA00022842"/>
    </source>
</evidence>
<evidence type="ECO:0000259" key="15">
    <source>
        <dbReference type="Pfam" id="PF04928"/>
    </source>
</evidence>
<gene>
    <name evidence="17" type="ORF">RIF29_41108</name>
</gene>
<keyword evidence="6" id="KW-0507">mRNA processing</keyword>
<evidence type="ECO:0000256" key="1">
    <source>
        <dbReference type="ARBA" id="ARBA00001936"/>
    </source>
</evidence>
<proteinExistence type="inferred from homology"/>
<keyword evidence="14" id="KW-1133">Transmembrane helix</keyword>
<dbReference type="InterPro" id="IPR011068">
    <property type="entry name" value="NuclTrfase_I-like_C"/>
</dbReference>
<evidence type="ECO:0000256" key="4">
    <source>
        <dbReference type="ARBA" id="ARBA00010912"/>
    </source>
</evidence>
<dbReference type="GO" id="GO:0005634">
    <property type="term" value="C:nucleus"/>
    <property type="evidence" value="ECO:0007669"/>
    <property type="project" value="UniProtKB-SubCell"/>
</dbReference>
<evidence type="ECO:0000256" key="3">
    <source>
        <dbReference type="ARBA" id="ARBA00004123"/>
    </source>
</evidence>
<sequence length="551" mass="62719">MELEPYQIPSGVVLNPPPPPPLPPPLFPVINHSSLPPPPLPLPPPSGVLLPFPFHPSLFFAMDHQRSLSLLQFVNDEGLVPSQEEEEKRKKAIQKLKEIVSTWIKKVAWQRRLPKHQIAVTSATILTYGSYGLGVHTPASDIDALCVAPFFATIAEDFFIVLHDMLKRRPEVSEIHCVKSAKVPLMRLKFDRISIDLPYARLRVLYVPENVDILNPFFMRNIDDTSWKSLSGVRANKRILQLVPNVENFQSMLRILKFWAKRRGVYGALLGYLGGIHLALLAAYVCQRYPDATLNALLTNFFRTFAFWPWPTPVMLTSVDVIETRPFSVMPILLPSSPYEYCHSNITKSTFYRIRTEFLRGHNMTRDLLKPDFIWDNVFQPFPYSKRYSQFVKIYLSTPDQCELGNWVGWVKSRFRGLLVILEGIQGFCDPNPTEYVDNEKGEPNVVFYWGLQPADKNNLVDIELVEGEFMKIIGNGYEGTQGRMELSILIASQLPKNAQFDEGTIKGRKTCWKVIDYDKKRNPLYSQHLPHCLVGQVASSGEAECLSSGG</sequence>
<dbReference type="InterPro" id="IPR048840">
    <property type="entry name" value="PolA_pol_NTPase"/>
</dbReference>
<dbReference type="AlphaFoldDB" id="A0AAN9E531"/>
<dbReference type="InterPro" id="IPR007012">
    <property type="entry name" value="PolA_pol_cen_dom"/>
</dbReference>
<keyword evidence="8" id="KW-0548">Nucleotidyltransferase</keyword>
<dbReference type="EC" id="2.7.7.19" evidence="5"/>
<dbReference type="Pfam" id="PF20750">
    <property type="entry name" value="PAP_NTPase"/>
    <property type="match status" value="1"/>
</dbReference>
<dbReference type="PANTHER" id="PTHR10682">
    <property type="entry name" value="POLY A POLYMERASE"/>
    <property type="match status" value="1"/>
</dbReference>
<dbReference type="GO" id="GO:0003723">
    <property type="term" value="F:RNA binding"/>
    <property type="evidence" value="ECO:0007669"/>
    <property type="project" value="InterPro"/>
</dbReference>
<dbReference type="FunFam" id="3.30.70.590:FF:000005">
    <property type="entry name" value="Nuclear poly(A) polymerase 3"/>
    <property type="match status" value="1"/>
</dbReference>
<keyword evidence="7" id="KW-0808">Transferase</keyword>
<keyword evidence="13" id="KW-0539">Nucleus</keyword>
<feature type="transmembrane region" description="Helical" evidence="14">
    <location>
        <begin position="264"/>
        <end position="285"/>
    </location>
</feature>
<keyword evidence="18" id="KW-1185">Reference proteome</keyword>
<evidence type="ECO:0000256" key="13">
    <source>
        <dbReference type="ARBA" id="ARBA00023242"/>
    </source>
</evidence>
<evidence type="ECO:0000256" key="7">
    <source>
        <dbReference type="ARBA" id="ARBA00022679"/>
    </source>
</evidence>
<keyword evidence="9" id="KW-0479">Metal-binding</keyword>
<evidence type="ECO:0000256" key="10">
    <source>
        <dbReference type="ARBA" id="ARBA00022741"/>
    </source>
</evidence>
<evidence type="ECO:0000313" key="18">
    <source>
        <dbReference type="Proteomes" id="UP001372338"/>
    </source>
</evidence>
<comment type="similarity">
    <text evidence="4">Belongs to the poly(A) polymerase family.</text>
</comment>
<dbReference type="FunFam" id="3.30.460.10:FF:000002">
    <property type="entry name" value="Poly(A) polymerase alpha, putative"/>
    <property type="match status" value="1"/>
</dbReference>
<keyword evidence="10" id="KW-0547">Nucleotide-binding</keyword>
<organism evidence="17 18">
    <name type="scientific">Crotalaria pallida</name>
    <name type="common">Smooth rattlebox</name>
    <name type="synonym">Crotalaria striata</name>
    <dbReference type="NCBI Taxonomy" id="3830"/>
    <lineage>
        <taxon>Eukaryota</taxon>
        <taxon>Viridiplantae</taxon>
        <taxon>Streptophyta</taxon>
        <taxon>Embryophyta</taxon>
        <taxon>Tracheophyta</taxon>
        <taxon>Spermatophyta</taxon>
        <taxon>Magnoliopsida</taxon>
        <taxon>eudicotyledons</taxon>
        <taxon>Gunneridae</taxon>
        <taxon>Pentapetalae</taxon>
        <taxon>rosids</taxon>
        <taxon>fabids</taxon>
        <taxon>Fabales</taxon>
        <taxon>Fabaceae</taxon>
        <taxon>Papilionoideae</taxon>
        <taxon>50 kb inversion clade</taxon>
        <taxon>genistoids sensu lato</taxon>
        <taxon>core genistoids</taxon>
        <taxon>Crotalarieae</taxon>
        <taxon>Crotalaria</taxon>
    </lineage>
</organism>
<dbReference type="SUPFAM" id="SSF55003">
    <property type="entry name" value="PAP/Archaeal CCA-adding enzyme, C-terminal domain"/>
    <property type="match status" value="1"/>
</dbReference>
<evidence type="ECO:0000259" key="16">
    <source>
        <dbReference type="Pfam" id="PF20750"/>
    </source>
</evidence>
<dbReference type="PANTHER" id="PTHR10682:SF33">
    <property type="entry name" value="NUCLEAR POLY(A) POLYMERASE 3"/>
    <property type="match status" value="1"/>
</dbReference>
<dbReference type="GO" id="GO:0006397">
    <property type="term" value="P:mRNA processing"/>
    <property type="evidence" value="ECO:0007669"/>
    <property type="project" value="UniProtKB-KW"/>
</dbReference>
<comment type="cofactor">
    <cofactor evidence="1">
        <name>Mn(2+)</name>
        <dbReference type="ChEBI" id="CHEBI:29035"/>
    </cofactor>
</comment>
<dbReference type="Gene3D" id="3.30.70.590">
    <property type="entry name" value="Poly(A) polymerase predicted RNA binding domain"/>
    <property type="match status" value="1"/>
</dbReference>
<evidence type="ECO:0000313" key="17">
    <source>
        <dbReference type="EMBL" id="KAK7246246.1"/>
    </source>
</evidence>
<keyword evidence="12" id="KW-0460">Magnesium</keyword>
<evidence type="ECO:0000256" key="11">
    <source>
        <dbReference type="ARBA" id="ARBA00022840"/>
    </source>
</evidence>
<evidence type="ECO:0000256" key="6">
    <source>
        <dbReference type="ARBA" id="ARBA00022664"/>
    </source>
</evidence>
<dbReference type="EMBL" id="JAYWIO010000008">
    <property type="protein sequence ID" value="KAK7246246.1"/>
    <property type="molecule type" value="Genomic_DNA"/>
</dbReference>
<dbReference type="GO" id="GO:0031123">
    <property type="term" value="P:RNA 3'-end processing"/>
    <property type="evidence" value="ECO:0007669"/>
    <property type="project" value="InterPro"/>
</dbReference>
<keyword evidence="14" id="KW-0472">Membrane</keyword>
<dbReference type="SUPFAM" id="SSF81301">
    <property type="entry name" value="Nucleotidyltransferase"/>
    <property type="match status" value="1"/>
</dbReference>
<feature type="domain" description="Poly(A) polymerase central" evidence="15">
    <location>
        <begin position="248"/>
        <end position="380"/>
    </location>
</feature>
<feature type="domain" description="Poly(A) polymerase nucleotidyltransferase" evidence="16">
    <location>
        <begin position="63"/>
        <end position="243"/>
    </location>
</feature>
<dbReference type="GO" id="GO:0046872">
    <property type="term" value="F:metal ion binding"/>
    <property type="evidence" value="ECO:0007669"/>
    <property type="project" value="UniProtKB-KW"/>
</dbReference>
<dbReference type="CDD" id="cd05402">
    <property type="entry name" value="NT_PAP_TUTase"/>
    <property type="match status" value="1"/>
</dbReference>
<dbReference type="GO" id="GO:1990817">
    <property type="term" value="F:poly(A) RNA polymerase activity"/>
    <property type="evidence" value="ECO:0007669"/>
    <property type="project" value="UniProtKB-EC"/>
</dbReference>
<evidence type="ECO:0000256" key="5">
    <source>
        <dbReference type="ARBA" id="ARBA00012388"/>
    </source>
</evidence>
<accession>A0AAN9E531</accession>
<evidence type="ECO:0000256" key="2">
    <source>
        <dbReference type="ARBA" id="ARBA00001946"/>
    </source>
</evidence>
<dbReference type="GO" id="GO:0005524">
    <property type="term" value="F:ATP binding"/>
    <property type="evidence" value="ECO:0007669"/>
    <property type="project" value="UniProtKB-KW"/>
</dbReference>
<dbReference type="Gene3D" id="1.10.1410.10">
    <property type="match status" value="1"/>
</dbReference>
<dbReference type="Gene3D" id="3.30.460.10">
    <property type="entry name" value="Beta Polymerase, domain 2"/>
    <property type="match status" value="1"/>
</dbReference>
<dbReference type="Pfam" id="PF04928">
    <property type="entry name" value="PAP_central"/>
    <property type="match status" value="1"/>
</dbReference>
<evidence type="ECO:0000256" key="14">
    <source>
        <dbReference type="SAM" id="Phobius"/>
    </source>
</evidence>
<dbReference type="Proteomes" id="UP001372338">
    <property type="component" value="Unassembled WGS sequence"/>
</dbReference>
<protein>
    <recommendedName>
        <fullName evidence="5">polynucleotide adenylyltransferase</fullName>
        <ecNumber evidence="5">2.7.7.19</ecNumber>
    </recommendedName>
</protein>
<keyword evidence="11" id="KW-0067">ATP-binding</keyword>
<dbReference type="SUPFAM" id="SSF81631">
    <property type="entry name" value="PAP/OAS1 substrate-binding domain"/>
    <property type="match status" value="1"/>
</dbReference>
<comment type="caution">
    <text evidence="17">The sequence shown here is derived from an EMBL/GenBank/DDBJ whole genome shotgun (WGS) entry which is preliminary data.</text>
</comment>
<dbReference type="InterPro" id="IPR043519">
    <property type="entry name" value="NT_sf"/>
</dbReference>
<evidence type="ECO:0000256" key="8">
    <source>
        <dbReference type="ARBA" id="ARBA00022695"/>
    </source>
</evidence>
<comment type="cofactor">
    <cofactor evidence="2">
        <name>Mg(2+)</name>
        <dbReference type="ChEBI" id="CHEBI:18420"/>
    </cofactor>
</comment>
<comment type="subcellular location">
    <subcellularLocation>
        <location evidence="3">Nucleus</location>
    </subcellularLocation>
</comment>
<reference evidence="17 18" key="1">
    <citation type="submission" date="2024-01" db="EMBL/GenBank/DDBJ databases">
        <title>The genomes of 5 underutilized Papilionoideae crops provide insights into root nodulation and disease resistanc.</title>
        <authorList>
            <person name="Yuan L."/>
        </authorList>
    </citation>
    <scope>NUCLEOTIDE SEQUENCE [LARGE SCALE GENOMIC DNA]</scope>
    <source>
        <strain evidence="17">ZHUSHIDOU_FW_LH</strain>
        <tissue evidence="17">Leaf</tissue>
    </source>
</reference>
<keyword evidence="14" id="KW-0812">Transmembrane</keyword>
<name>A0AAN9E531_CROPI</name>
<evidence type="ECO:0000256" key="9">
    <source>
        <dbReference type="ARBA" id="ARBA00022723"/>
    </source>
</evidence>